<dbReference type="Gene3D" id="3.10.129.10">
    <property type="entry name" value="Hotdog Thioesterase"/>
    <property type="match status" value="1"/>
</dbReference>
<dbReference type="STRING" id="1300342.I596_46"/>
<evidence type="ECO:0000313" key="3">
    <source>
        <dbReference type="Proteomes" id="UP000076830"/>
    </source>
</evidence>
<dbReference type="SUPFAM" id="SSF54637">
    <property type="entry name" value="Thioesterase/thiol ester dehydrase-isomerase"/>
    <property type="match status" value="1"/>
</dbReference>
<proteinExistence type="predicted"/>
<dbReference type="NCBIfam" id="TIGR02447">
    <property type="entry name" value="yiiD_Cterm"/>
    <property type="match status" value="1"/>
</dbReference>
<organism evidence="2 3">
    <name type="scientific">Dokdonella koreensis DS-123</name>
    <dbReference type="NCBI Taxonomy" id="1300342"/>
    <lineage>
        <taxon>Bacteria</taxon>
        <taxon>Pseudomonadati</taxon>
        <taxon>Pseudomonadota</taxon>
        <taxon>Gammaproteobacteria</taxon>
        <taxon>Lysobacterales</taxon>
        <taxon>Rhodanobacteraceae</taxon>
        <taxon>Dokdonella</taxon>
    </lineage>
</organism>
<protein>
    <submittedName>
        <fullName evidence="2">Thioesterase-like protein</fullName>
    </submittedName>
</protein>
<dbReference type="InterPro" id="IPR029069">
    <property type="entry name" value="HotDog_dom_sf"/>
</dbReference>
<dbReference type="InterPro" id="IPR012660">
    <property type="entry name" value="YiiD_C"/>
</dbReference>
<evidence type="ECO:0000259" key="1">
    <source>
        <dbReference type="Pfam" id="PF09500"/>
    </source>
</evidence>
<name>A0A167G2I7_9GAMM</name>
<dbReference type="PATRIC" id="fig|1300342.3.peg.46"/>
<evidence type="ECO:0000313" key="2">
    <source>
        <dbReference type="EMBL" id="ANB16086.1"/>
    </source>
</evidence>
<dbReference type="Proteomes" id="UP000076830">
    <property type="component" value="Chromosome"/>
</dbReference>
<feature type="domain" description="Thioesterase putative" evidence="1">
    <location>
        <begin position="2"/>
        <end position="130"/>
    </location>
</feature>
<reference evidence="2 3" key="1">
    <citation type="submission" date="2016-04" db="EMBL/GenBank/DDBJ databases">
        <title>Complete genome sequence of Dokdonella koreensis DS-123T.</title>
        <authorList>
            <person name="Kim J.F."/>
            <person name="Lee H."/>
            <person name="Kwak M.-J."/>
        </authorList>
    </citation>
    <scope>NUCLEOTIDE SEQUENCE [LARGE SCALE GENOMIC DNA]</scope>
    <source>
        <strain evidence="2 3">DS-123</strain>
    </source>
</reference>
<dbReference type="KEGG" id="dko:I596_46"/>
<dbReference type="AlphaFoldDB" id="A0A167G2I7"/>
<dbReference type="EMBL" id="CP015249">
    <property type="protein sequence ID" value="ANB16086.1"/>
    <property type="molecule type" value="Genomic_DNA"/>
</dbReference>
<keyword evidence="3" id="KW-1185">Reference proteome</keyword>
<gene>
    <name evidence="2" type="ORF">I596_46</name>
</gene>
<sequence>MRKEIPLAQAMDLRFVAHDAQSLTVTAPLSPNINDKGCAFGGSLASILTLAGWGLVCLELQQRGLSAGVYVADSTIRYLAPVWSEITAVARLADGESFDGFAGMLAVRGRSRISVVCEVPLPDGKPAAVLIARFAAIDEARSRKAAG</sequence>
<accession>A0A167G2I7</accession>
<dbReference type="Pfam" id="PF09500">
    <property type="entry name" value="YiiD_C"/>
    <property type="match status" value="1"/>
</dbReference>